<dbReference type="AlphaFoldDB" id="A0A0L8IYQ5"/>
<sequence>MANPTGPHDNISSKVEIKYPDFTKLPDQVREKFEKLPTKVNFFRMLGYSPGAFIPVIDLTNAIFRDLTLSDYHKEMMVLLLAAHENVAYEWEQHVSIAQVAGVRPDQFVAIAEGCLEDATAFKEDERVLLRFGQAIIDKGKAPGVLFKHTLQHFSLQELSDAILVIGFYRMLSGYIQTFDIAVDAQSDGNWIKG</sequence>
<dbReference type="InterPro" id="IPR029032">
    <property type="entry name" value="AhpD-like"/>
</dbReference>
<comment type="caution">
    <text evidence="1">The sequence shown here is derived from an EMBL/GenBank/DDBJ whole genome shotgun (WGS) entry which is preliminary data.</text>
</comment>
<organism evidence="1 2">
    <name type="scientific">Pseudomonas syringae pv. aceris</name>
    <dbReference type="NCBI Taxonomy" id="199198"/>
    <lineage>
        <taxon>Bacteria</taxon>
        <taxon>Pseudomonadati</taxon>
        <taxon>Pseudomonadota</taxon>
        <taxon>Gammaproteobacteria</taxon>
        <taxon>Pseudomonadales</taxon>
        <taxon>Pseudomonadaceae</taxon>
        <taxon>Pseudomonas</taxon>
        <taxon>Pseudomonas syringae</taxon>
    </lineage>
</organism>
<evidence type="ECO:0008006" key="3">
    <source>
        <dbReference type="Google" id="ProtNLM"/>
    </source>
</evidence>
<evidence type="ECO:0000313" key="1">
    <source>
        <dbReference type="EMBL" id="KPW06492.1"/>
    </source>
</evidence>
<proteinExistence type="predicted"/>
<dbReference type="PANTHER" id="PTHR34846:SF11">
    <property type="entry name" value="4-CARBOXYMUCONOLACTONE DECARBOXYLASE FAMILY PROTEIN (AFU_ORTHOLOGUE AFUA_6G11590)"/>
    <property type="match status" value="1"/>
</dbReference>
<dbReference type="PANTHER" id="PTHR34846">
    <property type="entry name" value="4-CARBOXYMUCONOLACTONE DECARBOXYLASE FAMILY PROTEIN (AFU_ORTHOLOGUE AFUA_6G11590)"/>
    <property type="match status" value="1"/>
</dbReference>
<name>A0A0L8IYQ5_PSESX</name>
<evidence type="ECO:0000313" key="2">
    <source>
        <dbReference type="Proteomes" id="UP000050297"/>
    </source>
</evidence>
<reference evidence="1 2" key="1">
    <citation type="submission" date="2015-09" db="EMBL/GenBank/DDBJ databases">
        <title>Genome announcement of multiple Pseudomonas syringae strains.</title>
        <authorList>
            <person name="Thakur S."/>
            <person name="Wang P.W."/>
            <person name="Gong Y."/>
            <person name="Weir B.S."/>
            <person name="Guttman D.S."/>
        </authorList>
    </citation>
    <scope>NUCLEOTIDE SEQUENCE [LARGE SCALE GENOMIC DNA]</scope>
    <source>
        <strain evidence="1 2">ICMP2802</strain>
    </source>
</reference>
<protein>
    <recommendedName>
        <fullName evidence="3">Carboxymuconolactone decarboxylase</fullName>
    </recommendedName>
</protein>
<gene>
    <name evidence="1" type="ORF">ALO91_03889</name>
</gene>
<dbReference type="Gene3D" id="1.20.1290.10">
    <property type="entry name" value="AhpD-like"/>
    <property type="match status" value="1"/>
</dbReference>
<dbReference type="EMBL" id="LJPM01000659">
    <property type="protein sequence ID" value="KPW06492.1"/>
    <property type="molecule type" value="Genomic_DNA"/>
</dbReference>
<accession>A0A0L8IYQ5</accession>
<dbReference type="PATRIC" id="fig|199198.4.peg.5192"/>
<dbReference type="SUPFAM" id="SSF69118">
    <property type="entry name" value="AhpD-like"/>
    <property type="match status" value="1"/>
</dbReference>
<dbReference type="RefSeq" id="WP_003400767.1">
    <property type="nucleotide sequence ID" value="NZ_LGAR01000011.1"/>
</dbReference>
<dbReference type="Proteomes" id="UP000050297">
    <property type="component" value="Unassembled WGS sequence"/>
</dbReference>